<dbReference type="RefSeq" id="XP_012334293.1">
    <property type="nucleotide sequence ID" value="XM_012478870.1"/>
</dbReference>
<proteinExistence type="predicted"/>
<evidence type="ECO:0000313" key="4">
    <source>
        <dbReference type="Proteomes" id="UP000054561"/>
    </source>
</evidence>
<dbReference type="EMBL" id="KQ001654">
    <property type="protein sequence ID" value="KJP89148.1"/>
    <property type="molecule type" value="Genomic_DNA"/>
</dbReference>
<evidence type="ECO:0000256" key="1">
    <source>
        <dbReference type="SAM" id="MobiDB-lite"/>
    </source>
</evidence>
<evidence type="ECO:0000313" key="3">
    <source>
        <dbReference type="EMBL" id="KJP89148.1"/>
    </source>
</evidence>
<dbReference type="AlphaFoldDB" id="A0A0D9QQG5"/>
<dbReference type="Proteomes" id="UP000054561">
    <property type="component" value="Unassembled WGS sequence"/>
</dbReference>
<accession>A0A0D9QQG5</accession>
<keyword evidence="2" id="KW-0812">Transmembrane</keyword>
<dbReference type="PANTHER" id="PTHR37935">
    <property type="entry name" value="CHROMOSOME UNDETERMINED SCAFFOLD_14, WHOLE GENOME SHOTGUN SEQUENCE"/>
    <property type="match status" value="1"/>
</dbReference>
<feature type="region of interest" description="Disordered" evidence="1">
    <location>
        <begin position="19"/>
        <end position="48"/>
    </location>
</feature>
<gene>
    <name evidence="3" type="ORF">AK88_01234</name>
</gene>
<feature type="transmembrane region" description="Helical" evidence="2">
    <location>
        <begin position="148"/>
        <end position="169"/>
    </location>
</feature>
<dbReference type="OrthoDB" id="382155at2759"/>
<dbReference type="GeneID" id="24266548"/>
<protein>
    <submittedName>
        <fullName evidence="3">Uncharacterized protein</fullName>
    </submittedName>
</protein>
<sequence length="648" mass="72212">MKRNIFRVRCAARMYARASGGEANGRQADECGAADVTTSPPPPSEGNWCSAPPTWGRGIMFSSIESAMKNSLWAPHVRKYRSAKIKWTQLPTLSGMTKRRNGGAAGAATGHKRRSVLYPPIGNSPPTQINEILMLLDKNQKDMSLIKYLFMVNCIIMICLLLGSVNIFLGDSINKYVLIQIEKVLSDVKNSSKAQSIIKGMLNDILYSVVNDEYNKNATTKFFVDTLYSSKSEVGNVFTDVLQTEHVRNSLKSVFLEVSNYLCNNEQVQMKVYHLLSEAIHLPIAIDTSKRWLNDLFRSESVTSNVRKIIREEIFNNDQMINGSIVFIQNALINAMHDKKTKDVSKLFFASIIANPEFQQQVSGSLWKIVKMALSPKWISYEGDHVDFKVGIQSQKSKRDEVRVYNNSLLEAGNNHVGTISCDVKHVSDDLAEDPSQETGTGRNELLSLGQNMRGNVLSEEEAPLDGSQMQKGGEVAGDMKQVMSEMKNVINLFENAHICDGHTDVTECEQMYAGQQFQMGMARSAKRVDVVNVEELRSFLSTSNPSEKNATPLSAIPICKIKSLKEEGAAVPSGMVVLPGEAPLGTTSPSHAAPSNRAVTPAGGFAWRVKFFLLDAYRFYVQKYYFYYYYVERVKGVLQKALGVKFF</sequence>
<evidence type="ECO:0000256" key="2">
    <source>
        <dbReference type="SAM" id="Phobius"/>
    </source>
</evidence>
<keyword evidence="2" id="KW-0472">Membrane</keyword>
<organism evidence="3 4">
    <name type="scientific">Plasmodium fragile</name>
    <dbReference type="NCBI Taxonomy" id="5857"/>
    <lineage>
        <taxon>Eukaryota</taxon>
        <taxon>Sar</taxon>
        <taxon>Alveolata</taxon>
        <taxon>Apicomplexa</taxon>
        <taxon>Aconoidasida</taxon>
        <taxon>Haemosporida</taxon>
        <taxon>Plasmodiidae</taxon>
        <taxon>Plasmodium</taxon>
        <taxon>Plasmodium (Plasmodium)</taxon>
    </lineage>
</organism>
<dbReference type="VEuPathDB" id="PlasmoDB:AK88_01234"/>
<keyword evidence="2" id="KW-1133">Transmembrane helix</keyword>
<dbReference type="PANTHER" id="PTHR37935:SF1">
    <property type="entry name" value="CHROMOSOME UNDETERMINED SCAFFOLD_14, WHOLE GENOME SHOTGUN SEQUENCE"/>
    <property type="match status" value="1"/>
</dbReference>
<reference evidence="3 4" key="1">
    <citation type="submission" date="2014-03" db="EMBL/GenBank/DDBJ databases">
        <title>The Genome Sequence of Plasmodium fragile nilgiri.</title>
        <authorList>
            <consortium name="The Broad Institute Genomics Platform"/>
            <consortium name="The Broad Institute Genome Sequencing Center for Infectious Disease"/>
            <person name="Neafsey D."/>
            <person name="Duraisingh M."/>
            <person name="Young S.K."/>
            <person name="Zeng Q."/>
            <person name="Gargeya S."/>
            <person name="Abouelleil A."/>
            <person name="Alvarado L."/>
            <person name="Chapman S.B."/>
            <person name="Gainer-Dewar J."/>
            <person name="Goldberg J."/>
            <person name="Griggs A."/>
            <person name="Gujja S."/>
            <person name="Hansen M."/>
            <person name="Howarth C."/>
            <person name="Imamovic A."/>
            <person name="Larimer J."/>
            <person name="Pearson M."/>
            <person name="Poon T.W."/>
            <person name="Priest M."/>
            <person name="Roberts A."/>
            <person name="Saif S."/>
            <person name="Shea T."/>
            <person name="Sykes S."/>
            <person name="Wortman J."/>
            <person name="Nusbaum C."/>
            <person name="Birren B."/>
        </authorList>
    </citation>
    <scope>NUCLEOTIDE SEQUENCE [LARGE SCALE GENOMIC DNA]</scope>
    <source>
        <strain evidence="4">nilgiri</strain>
    </source>
</reference>
<name>A0A0D9QQG5_PLAFR</name>
<keyword evidence="4" id="KW-1185">Reference proteome</keyword>
<dbReference type="OMA" id="QKYYFYY"/>